<proteinExistence type="predicted"/>
<evidence type="ECO:0000313" key="2">
    <source>
        <dbReference type="EMBL" id="KJA25387.1"/>
    </source>
</evidence>
<accession>A0A0D2LDA7</accession>
<dbReference type="Gene3D" id="3.80.10.10">
    <property type="entry name" value="Ribonuclease Inhibitor"/>
    <property type="match status" value="1"/>
</dbReference>
<dbReference type="OrthoDB" id="2827512at2759"/>
<name>A0A0D2LDA7_HYPSF</name>
<keyword evidence="3" id="KW-1185">Reference proteome</keyword>
<gene>
    <name evidence="2" type="ORF">HYPSUDRAFT_426556</name>
</gene>
<dbReference type="EMBL" id="KN817532">
    <property type="protein sequence ID" value="KJA25387.1"/>
    <property type="molecule type" value="Genomic_DNA"/>
</dbReference>
<dbReference type="STRING" id="945553.A0A0D2LDA7"/>
<sequence length="556" mass="62562">MDQVCLSSNSILDTLLKTNRPLTDQDKAMILESMAPTNAKLKVVEAQISEAMAHIEALKSQIEATEIKLQRLHEEKAAIWETSADHRRALNSPIRNLPEDVLREICATCVEEGPTLAYGSTPLPYILSQISSGMRHIALTTPAVWASMTIDVNAFGYRRKLLDERAYLALARRASEWFERAGPGGLALMVYMEQDETVTSSILFQALLRYSTRWKEIQVYSSCLSSKSMDRIAALTAADVPLLQSVSLRLVGDMPLLQNSIFLTIPTLKHIALHTDHVPKFTVNWAVLTSVTLHEKFRSHRSSQGEIARILQQTKCLVFCNIAVGPVSAQDYPGEIDLPFLETLFVYERHSGETSSGASSILDLITAPVLGIFHIRERFLDFSLSEFFKRSPNIWKLSLPYLNGDKSLMDMAGLLHHCSSLTVLSLRPCEWERGVSISNRNVDNFLRAFVEETGVGATCPRLQHFRFRGGTDFSLQTLRTFLENKEGDIATQNSLLAWKSVVISLTGIKDKEIQKQMLDFVSQKKTAGLEIDAFTREEMHHIDSHFYQWKPQASYP</sequence>
<reference evidence="3" key="1">
    <citation type="submission" date="2014-04" db="EMBL/GenBank/DDBJ databases">
        <title>Evolutionary Origins and Diversification of the Mycorrhizal Mutualists.</title>
        <authorList>
            <consortium name="DOE Joint Genome Institute"/>
            <consortium name="Mycorrhizal Genomics Consortium"/>
            <person name="Kohler A."/>
            <person name="Kuo A."/>
            <person name="Nagy L.G."/>
            <person name="Floudas D."/>
            <person name="Copeland A."/>
            <person name="Barry K.W."/>
            <person name="Cichocki N."/>
            <person name="Veneault-Fourrey C."/>
            <person name="LaButti K."/>
            <person name="Lindquist E.A."/>
            <person name="Lipzen A."/>
            <person name="Lundell T."/>
            <person name="Morin E."/>
            <person name="Murat C."/>
            <person name="Riley R."/>
            <person name="Ohm R."/>
            <person name="Sun H."/>
            <person name="Tunlid A."/>
            <person name="Henrissat B."/>
            <person name="Grigoriev I.V."/>
            <person name="Hibbett D.S."/>
            <person name="Martin F."/>
        </authorList>
    </citation>
    <scope>NUCLEOTIDE SEQUENCE [LARGE SCALE GENOMIC DNA]</scope>
    <source>
        <strain evidence="3">FD-334 SS-4</strain>
    </source>
</reference>
<feature type="coiled-coil region" evidence="1">
    <location>
        <begin position="41"/>
        <end position="75"/>
    </location>
</feature>
<dbReference type="InterPro" id="IPR032675">
    <property type="entry name" value="LRR_dom_sf"/>
</dbReference>
<dbReference type="Proteomes" id="UP000054270">
    <property type="component" value="Unassembled WGS sequence"/>
</dbReference>
<evidence type="ECO:0000256" key="1">
    <source>
        <dbReference type="SAM" id="Coils"/>
    </source>
</evidence>
<evidence type="ECO:0008006" key="4">
    <source>
        <dbReference type="Google" id="ProtNLM"/>
    </source>
</evidence>
<keyword evidence="1" id="KW-0175">Coiled coil</keyword>
<evidence type="ECO:0000313" key="3">
    <source>
        <dbReference type="Proteomes" id="UP000054270"/>
    </source>
</evidence>
<organism evidence="2 3">
    <name type="scientific">Hypholoma sublateritium (strain FD-334 SS-4)</name>
    <dbReference type="NCBI Taxonomy" id="945553"/>
    <lineage>
        <taxon>Eukaryota</taxon>
        <taxon>Fungi</taxon>
        <taxon>Dikarya</taxon>
        <taxon>Basidiomycota</taxon>
        <taxon>Agaricomycotina</taxon>
        <taxon>Agaricomycetes</taxon>
        <taxon>Agaricomycetidae</taxon>
        <taxon>Agaricales</taxon>
        <taxon>Agaricineae</taxon>
        <taxon>Strophariaceae</taxon>
        <taxon>Hypholoma</taxon>
    </lineage>
</organism>
<protein>
    <recommendedName>
        <fullName evidence="4">F-box domain-containing protein</fullName>
    </recommendedName>
</protein>
<dbReference type="AlphaFoldDB" id="A0A0D2LDA7"/>